<sequence>MGTLERITNAIIETMPAQAKAATEEALAEGHSAKEILDSALIPGMDEVGRLFREGEYFVPEVLVAAKAMNQCMDLIEPLLVSGGVKKIGKVIAGTIEGDLHDIGKNLVCMMLKGAGFEIIDLGVDVKPEEFAEAAKGARPDILVVSALLTTTMLNMPRVIEELKKAGIREEVKVLIGGAPVSQTYAEEIGADGYSPDSAGAVELARMFVSG</sequence>
<dbReference type="GO" id="GO:0046872">
    <property type="term" value="F:metal ion binding"/>
    <property type="evidence" value="ECO:0007669"/>
    <property type="project" value="UniProtKB-KW"/>
</dbReference>
<proteinExistence type="inferred from homology"/>
<dbReference type="FunFam" id="3.40.50.280:FF:000003">
    <property type="entry name" value="Dimethylamine methyltransferase corrinoid protein"/>
    <property type="match status" value="1"/>
</dbReference>
<feature type="domain" description="B12-binding" evidence="4">
    <location>
        <begin position="88"/>
        <end position="211"/>
    </location>
</feature>
<dbReference type="PROSITE" id="PS51332">
    <property type="entry name" value="B12_BINDING"/>
    <property type="match status" value="1"/>
</dbReference>
<reference evidence="6" key="1">
    <citation type="journal article" date="2020" name="mSystems">
        <title>Genome- and Community-Level Interaction Insights into Carbon Utilization and Element Cycling Functions of Hydrothermarchaeota in Hydrothermal Sediment.</title>
        <authorList>
            <person name="Zhou Z."/>
            <person name="Liu Y."/>
            <person name="Xu W."/>
            <person name="Pan J."/>
            <person name="Luo Z.H."/>
            <person name="Li M."/>
        </authorList>
    </citation>
    <scope>NUCLEOTIDE SEQUENCE [LARGE SCALE GENOMIC DNA]</scope>
    <source>
        <strain evidence="6">SpSt-1179</strain>
    </source>
</reference>
<dbReference type="InterPro" id="IPR050554">
    <property type="entry name" value="Met_Synthase/Corrinoid"/>
</dbReference>
<dbReference type="PANTHER" id="PTHR45833:SF1">
    <property type="entry name" value="METHIONINE SYNTHASE"/>
    <property type="match status" value="1"/>
</dbReference>
<evidence type="ECO:0000259" key="4">
    <source>
        <dbReference type="PROSITE" id="PS51332"/>
    </source>
</evidence>
<dbReference type="CDD" id="cd02070">
    <property type="entry name" value="corrinoid_protein_B12-BD"/>
    <property type="match status" value="1"/>
</dbReference>
<dbReference type="Proteomes" id="UP000886198">
    <property type="component" value="Unassembled WGS sequence"/>
</dbReference>
<comment type="caution">
    <text evidence="6">The sequence shown here is derived from an EMBL/GenBank/DDBJ whole genome shotgun (WGS) entry which is preliminary data.</text>
</comment>
<dbReference type="PANTHER" id="PTHR45833">
    <property type="entry name" value="METHIONINE SYNTHASE"/>
    <property type="match status" value="1"/>
</dbReference>
<dbReference type="GO" id="GO:0050667">
    <property type="term" value="P:homocysteine metabolic process"/>
    <property type="evidence" value="ECO:0007669"/>
    <property type="project" value="TreeGrafter"/>
</dbReference>
<keyword evidence="3" id="KW-0170">Cobalt</keyword>
<dbReference type="InterPro" id="IPR003759">
    <property type="entry name" value="Cbl-bd_cap"/>
</dbReference>
<dbReference type="Pfam" id="PF02607">
    <property type="entry name" value="B12-binding_2"/>
    <property type="match status" value="1"/>
</dbReference>
<dbReference type="InterPro" id="IPR006158">
    <property type="entry name" value="Cobalamin-bd"/>
</dbReference>
<accession>A0A7C1CX04</accession>
<dbReference type="SUPFAM" id="SSF52242">
    <property type="entry name" value="Cobalamin (vitamin B12)-binding domain"/>
    <property type="match status" value="1"/>
</dbReference>
<dbReference type="Pfam" id="PF02310">
    <property type="entry name" value="B12-binding"/>
    <property type="match status" value="1"/>
</dbReference>
<dbReference type="GO" id="GO:0008705">
    <property type="term" value="F:methionine synthase activity"/>
    <property type="evidence" value="ECO:0007669"/>
    <property type="project" value="TreeGrafter"/>
</dbReference>
<dbReference type="EMBL" id="DSBT01000381">
    <property type="protein sequence ID" value="HDP78955.1"/>
    <property type="molecule type" value="Genomic_DNA"/>
</dbReference>
<dbReference type="Gene3D" id="3.40.50.280">
    <property type="entry name" value="Cobalamin-binding domain"/>
    <property type="match status" value="1"/>
</dbReference>
<evidence type="ECO:0000256" key="3">
    <source>
        <dbReference type="ARBA" id="ARBA00023285"/>
    </source>
</evidence>
<keyword evidence="2" id="KW-0479">Metal-binding</keyword>
<protein>
    <submittedName>
        <fullName evidence="6">Cobalamin-binding protein</fullName>
    </submittedName>
</protein>
<dbReference type="SUPFAM" id="SSF47644">
    <property type="entry name" value="Methionine synthase domain"/>
    <property type="match status" value="1"/>
</dbReference>
<dbReference type="InterPro" id="IPR036594">
    <property type="entry name" value="Meth_synthase_dom"/>
</dbReference>
<dbReference type="Gene3D" id="1.10.1240.10">
    <property type="entry name" value="Methionine synthase domain"/>
    <property type="match status" value="1"/>
</dbReference>
<comment type="similarity">
    <text evidence="1">Belongs to the methylamine corrinoid protein family.</text>
</comment>
<evidence type="ECO:0000256" key="2">
    <source>
        <dbReference type="ARBA" id="ARBA00022723"/>
    </source>
</evidence>
<evidence type="ECO:0000313" key="6">
    <source>
        <dbReference type="EMBL" id="HDP78955.1"/>
    </source>
</evidence>
<name>A0A7C1CX04_9BACT</name>
<dbReference type="InterPro" id="IPR036724">
    <property type="entry name" value="Cobalamin-bd_sf"/>
</dbReference>
<dbReference type="GO" id="GO:0046653">
    <property type="term" value="P:tetrahydrofolate metabolic process"/>
    <property type="evidence" value="ECO:0007669"/>
    <property type="project" value="TreeGrafter"/>
</dbReference>
<dbReference type="GO" id="GO:0031419">
    <property type="term" value="F:cobalamin binding"/>
    <property type="evidence" value="ECO:0007669"/>
    <property type="project" value="InterPro"/>
</dbReference>
<gene>
    <name evidence="6" type="ORF">ENN47_12425</name>
</gene>
<evidence type="ECO:0000259" key="5">
    <source>
        <dbReference type="PROSITE" id="PS51337"/>
    </source>
</evidence>
<dbReference type="GO" id="GO:0005829">
    <property type="term" value="C:cytosol"/>
    <property type="evidence" value="ECO:0007669"/>
    <property type="project" value="TreeGrafter"/>
</dbReference>
<dbReference type="AlphaFoldDB" id="A0A7C1CX04"/>
<evidence type="ECO:0000256" key="1">
    <source>
        <dbReference type="ARBA" id="ARBA00010854"/>
    </source>
</evidence>
<organism evidence="6">
    <name type="scientific">Mesotoga infera</name>
    <dbReference type="NCBI Taxonomy" id="1236046"/>
    <lineage>
        <taxon>Bacteria</taxon>
        <taxon>Thermotogati</taxon>
        <taxon>Thermotogota</taxon>
        <taxon>Thermotogae</taxon>
        <taxon>Kosmotogales</taxon>
        <taxon>Kosmotogaceae</taxon>
        <taxon>Mesotoga</taxon>
    </lineage>
</organism>
<dbReference type="PROSITE" id="PS51337">
    <property type="entry name" value="B12_BINDING_NTER"/>
    <property type="match status" value="1"/>
</dbReference>
<feature type="domain" description="B12-binding N-terminal" evidence="5">
    <location>
        <begin position="1"/>
        <end position="88"/>
    </location>
</feature>
<dbReference type="SMART" id="SM01018">
    <property type="entry name" value="B12-binding_2"/>
    <property type="match status" value="1"/>
</dbReference>